<protein>
    <submittedName>
        <fullName evidence="1">Virion structural protein</fullName>
    </submittedName>
</protein>
<dbReference type="Proteomes" id="UP000226226">
    <property type="component" value="Segment"/>
</dbReference>
<accession>A0A1D7SQ51</accession>
<keyword evidence="2" id="KW-1185">Reference proteome</keyword>
<sequence>MAQWNKNTQDFLNQERSLFETINIATKDGEQVSTDNPLPVSGTIATTAPTGTTDAFGRTRISQPLTLFDSSHRYRDNNLWSTATTGTASTTFSATEGLVNLTVDDASGAQIIRETTKVFAYQPGKSLLIMSTFVPATPKANLRQRVGYFGADNGMYFEINGTTPYFVERSLSTGTQTEVAQANWNIDKLDGTGVSGITLDTTKAQILWMDIEWLGLGTVRMGFVINGQFILCHSFHHANIITSTYITTASLPLRYEITNTGATSGSSTMKQVCSTVISEGGYELRGIQQAVGTPITDTYNLATAGTYYPIVSIRLKSTRFDAIVILTALSILPTENGDFNWRVVAGGSTTAGSWVSAGADSSVEYNLTGTGTSGGRVLASGFVKSTNTAGSGVDILKEALFKFQLERNTFTSTAEELSLVMASNGNNDEVYGSMDWEEVSR</sequence>
<organism evidence="1 2">
    <name type="scientific">Cyanophage S-RIM12 isolate RW_01_0310</name>
    <dbReference type="NCBI Taxonomy" id="2790347"/>
    <lineage>
        <taxon>Viruses</taxon>
        <taxon>Duplodnaviria</taxon>
        <taxon>Heunggongvirae</taxon>
        <taxon>Uroviricota</taxon>
        <taxon>Caudoviricetes</taxon>
        <taxon>Pantevenvirales</taxon>
        <taxon>Kyanoviridae</taxon>
        <taxon>Brizovirus</taxon>
        <taxon>Brizovirus rhodeisland01</taxon>
    </lineage>
</organism>
<evidence type="ECO:0000313" key="2">
    <source>
        <dbReference type="Proteomes" id="UP000226226"/>
    </source>
</evidence>
<evidence type="ECO:0000313" key="1">
    <source>
        <dbReference type="EMBL" id="AOO15801.1"/>
    </source>
</evidence>
<gene>
    <name evidence="1" type="ORF">RW010310_100</name>
</gene>
<reference evidence="1 2" key="1">
    <citation type="journal article" date="2016" name="Environ. Microbiol.">
        <title>Genomic diversification of marine cyanophages into stable ecotypes.</title>
        <authorList>
            <person name="Marston M.F."/>
            <person name="Martiny J.B."/>
        </authorList>
    </citation>
    <scope>NUCLEOTIDE SEQUENCE [LARGE SCALE GENOMIC DNA]</scope>
    <source>
        <strain evidence="1">RW_01_0310</strain>
    </source>
</reference>
<proteinExistence type="predicted"/>
<dbReference type="EMBL" id="KX349310">
    <property type="protein sequence ID" value="AOO15801.1"/>
    <property type="molecule type" value="Genomic_DNA"/>
</dbReference>
<name>A0A1D7SQ51_9CAUD</name>